<dbReference type="Pfam" id="PF01661">
    <property type="entry name" value="Macro"/>
    <property type="match status" value="1"/>
</dbReference>
<dbReference type="InterPro" id="IPR002589">
    <property type="entry name" value="Macro_dom"/>
</dbReference>
<evidence type="ECO:0000313" key="3">
    <source>
        <dbReference type="Proteomes" id="UP000030652"/>
    </source>
</evidence>
<dbReference type="NCBIfam" id="NF001664">
    <property type="entry name" value="PRK00431.1-6"/>
    <property type="match status" value="1"/>
</dbReference>
<dbReference type="InterPro" id="IPR043472">
    <property type="entry name" value="Macro_dom-like"/>
</dbReference>
<dbReference type="PANTHER" id="PTHR11106">
    <property type="entry name" value="GANGLIOSIDE INDUCED DIFFERENTIATION ASSOCIATED PROTEIN 2-RELATED"/>
    <property type="match status" value="1"/>
</dbReference>
<dbReference type="Gene3D" id="3.40.220.10">
    <property type="entry name" value="Leucine Aminopeptidase, subunit E, domain 1"/>
    <property type="match status" value="1"/>
</dbReference>
<feature type="domain" description="Macro" evidence="1">
    <location>
        <begin position="14"/>
        <end position="196"/>
    </location>
</feature>
<dbReference type="eggNOG" id="COG2110">
    <property type="taxonomic scope" value="Bacteria"/>
</dbReference>
<protein>
    <recommendedName>
        <fullName evidence="1">Macro domain-containing protein</fullName>
    </recommendedName>
</protein>
<evidence type="ECO:0000259" key="1">
    <source>
        <dbReference type="PROSITE" id="PS51154"/>
    </source>
</evidence>
<dbReference type="AlphaFoldDB" id="A0A0B0EDQ7"/>
<dbReference type="SMART" id="SM00506">
    <property type="entry name" value="A1pp"/>
    <property type="match status" value="1"/>
</dbReference>
<dbReference type="CDD" id="cd02908">
    <property type="entry name" value="Macro_OAADPr_deacetylase"/>
    <property type="match status" value="1"/>
</dbReference>
<dbReference type="SUPFAM" id="SSF52949">
    <property type="entry name" value="Macro domain-like"/>
    <property type="match status" value="1"/>
</dbReference>
<sequence length="197" mass="21502">MAKGLNIWEGKVRITDNMEKMIGETKLSLVQGDITLQETEAIVNAANTTLLGGGGVDGAIHRAGGSKILDECKEIRAKQGGCPTGEAVITTGGNMATEYVIHTVGPVWSGGNRNEEQLLRNAYYNSLNLAKENGIKSISFPSISTGVYRFPKERAVKIALGTVREFVQEYSFAEVRFVLFSEKDLQIYEKALKELSI</sequence>
<name>A0A0B0EDQ7_9BACT</name>
<gene>
    <name evidence="2" type="ORF">SCABRO_04013</name>
</gene>
<dbReference type="EMBL" id="JRYO01000274">
    <property type="protein sequence ID" value="KHE90251.1"/>
    <property type="molecule type" value="Genomic_DNA"/>
</dbReference>
<evidence type="ECO:0000313" key="2">
    <source>
        <dbReference type="EMBL" id="KHE90251.1"/>
    </source>
</evidence>
<dbReference type="PANTHER" id="PTHR11106:SF27">
    <property type="entry name" value="MACRO DOMAIN-CONTAINING PROTEIN"/>
    <property type="match status" value="1"/>
</dbReference>
<proteinExistence type="predicted"/>
<reference evidence="2 3" key="1">
    <citation type="submission" date="2014-10" db="EMBL/GenBank/DDBJ databases">
        <title>Draft genome of anammox bacterium scalindua brodae, obtained using differential coverage binning of sequence data from two enrichment reactors.</title>
        <authorList>
            <person name="Speth D.R."/>
            <person name="Russ L."/>
            <person name="Kartal B."/>
            <person name="Op den Camp H.J."/>
            <person name="Dutilh B.E."/>
            <person name="Jetten M.S."/>
        </authorList>
    </citation>
    <scope>NUCLEOTIDE SEQUENCE [LARGE SCALE GENOMIC DNA]</scope>
    <source>
        <strain evidence="2">RU1</strain>
    </source>
</reference>
<accession>A0A0B0EDQ7</accession>
<comment type="caution">
    <text evidence="2">The sequence shown here is derived from an EMBL/GenBank/DDBJ whole genome shotgun (WGS) entry which is preliminary data.</text>
</comment>
<dbReference type="PATRIC" id="fig|237368.3.peg.4313"/>
<dbReference type="PROSITE" id="PS51154">
    <property type="entry name" value="MACRO"/>
    <property type="match status" value="1"/>
</dbReference>
<organism evidence="2 3">
    <name type="scientific">Candidatus Scalindua brodae</name>
    <dbReference type="NCBI Taxonomy" id="237368"/>
    <lineage>
        <taxon>Bacteria</taxon>
        <taxon>Pseudomonadati</taxon>
        <taxon>Planctomycetota</taxon>
        <taxon>Candidatus Brocadiia</taxon>
        <taxon>Candidatus Brocadiales</taxon>
        <taxon>Candidatus Scalinduaceae</taxon>
        <taxon>Candidatus Scalindua</taxon>
    </lineage>
</organism>
<dbReference type="Proteomes" id="UP000030652">
    <property type="component" value="Unassembled WGS sequence"/>
</dbReference>